<keyword evidence="2" id="KW-1185">Reference proteome</keyword>
<accession>A0AA49AAH7</accession>
<protein>
    <submittedName>
        <fullName evidence="1">Uncharacterized protein</fullName>
    </submittedName>
</protein>
<evidence type="ECO:0000313" key="2">
    <source>
        <dbReference type="Proteomes" id="UP000662888"/>
    </source>
</evidence>
<evidence type="ECO:0000313" key="1">
    <source>
        <dbReference type="EMBL" id="QPI51755.1"/>
    </source>
</evidence>
<dbReference type="RefSeq" id="WP_206091326.1">
    <property type="nucleotide sequence ID" value="NZ_CP065053.1"/>
</dbReference>
<organism evidence="1 2">
    <name type="scientific">Massilia antarctica</name>
    <dbReference type="NCBI Taxonomy" id="2765360"/>
    <lineage>
        <taxon>Bacteria</taxon>
        <taxon>Pseudomonadati</taxon>
        <taxon>Pseudomonadota</taxon>
        <taxon>Betaproteobacteria</taxon>
        <taxon>Burkholderiales</taxon>
        <taxon>Oxalobacteraceae</taxon>
        <taxon>Telluria group</taxon>
        <taxon>Massilia</taxon>
    </lineage>
</organism>
<dbReference type="EMBL" id="CP065053">
    <property type="protein sequence ID" value="QPI51755.1"/>
    <property type="molecule type" value="Genomic_DNA"/>
</dbReference>
<dbReference type="Proteomes" id="UP000662888">
    <property type="component" value="Chromosome"/>
</dbReference>
<name>A0AA49AAH7_9BURK</name>
<proteinExistence type="predicted"/>
<sequence>MLITKWEIGKYHDGWSDGFHRIVLHVREVQTNFHFARATVERLDSGEQIGGVQKSGATPEQALDSVAASLEECVASCPRPPAEWGRLELRSLLVDYRKFNDELTSILVKLQKLRANGHLSESNLHDLYWQSRNFSVKNIATLTHRLAAMSDQDRIDLMTSPDEVYRNLADPCHLDDYDGRAALFEFIVNPSDEVLEAHEAHKARAMSPLSSDVQGPM</sequence>
<reference evidence="1 2" key="1">
    <citation type="submission" date="2020-11" db="EMBL/GenBank/DDBJ databases">
        <authorList>
            <person name="Sun Q."/>
        </authorList>
    </citation>
    <scope>NUCLEOTIDE SEQUENCE [LARGE SCALE GENOMIC DNA]</scope>
    <source>
        <strain evidence="1 2">P8398</strain>
    </source>
</reference>
<gene>
    <name evidence="1" type="ORF">IV454_09785</name>
</gene>